<evidence type="ECO:0000313" key="4">
    <source>
        <dbReference type="EMBL" id="KAH0622205.1"/>
    </source>
</evidence>
<keyword evidence="5" id="KW-1185">Reference proteome</keyword>
<keyword evidence="1" id="KW-0175">Coiled coil</keyword>
<dbReference type="InterPro" id="IPR029376">
    <property type="entry name" value="DUF4549"/>
</dbReference>
<dbReference type="PANTHER" id="PTHR33331:SF13">
    <property type="entry name" value="COILED-COIL DOMAIN CONTAINING 162"/>
    <property type="match status" value="1"/>
</dbReference>
<evidence type="ECO:0000313" key="5">
    <source>
        <dbReference type="Proteomes" id="UP000826234"/>
    </source>
</evidence>
<proteinExistence type="predicted"/>
<evidence type="ECO:0000256" key="1">
    <source>
        <dbReference type="SAM" id="Coils"/>
    </source>
</evidence>
<evidence type="ECO:0000259" key="3">
    <source>
        <dbReference type="Pfam" id="PF15082"/>
    </source>
</evidence>
<protein>
    <recommendedName>
        <fullName evidence="3">DUF4549 domain-containing protein</fullName>
    </recommendedName>
</protein>
<dbReference type="PANTHER" id="PTHR33331">
    <property type="entry name" value="COILED-COIL DOMAIN-CONTAINING PROTEIN 162"/>
    <property type="match status" value="1"/>
</dbReference>
<feature type="domain" description="DUF4549" evidence="3">
    <location>
        <begin position="10"/>
        <end position="117"/>
    </location>
</feature>
<name>A0ABQ7SY66_PHRPL</name>
<gene>
    <name evidence="4" type="ORF">JD844_024313</name>
</gene>
<dbReference type="EMBL" id="JAIPUX010003289">
    <property type="protein sequence ID" value="KAH0622205.1"/>
    <property type="molecule type" value="Genomic_DNA"/>
</dbReference>
<sequence length="1572" mass="179909">MMQGNMDEIYKISSTERVQQLEKELATQLAELKTEIEGNGVMQGTPNCSVRLPKDIDYFRRERELALKKCLQVAEAKPLVIQADILQRELESCLKREYTPESLPLLLHQKQVAHIMQEYNDAVQRAVRLSSARENFLTGKENPTNLVTQEDLTIYTQWLICHLHSLKPIHNYLWVLQYLPISHRTEVAVDRQPSWNDGDAVKTLSKTEFLSSNIQLFVWPSTSVPDGALSKDATFALPQHSTEIEELKPQLRLLLSQFGINYDVENLRHSANEMELFSVVVQKFRSIFSKQQTMRTFPVYDVGNPGSENWSMVDSKMALKKKANWIPFIKIKAKQDPWQQKQLMKLKQWKKLDEMLLVQSKFLQISNLDRVMETLQEQAAAVLEPKPVTSGFMTSSNLQQYDQIWEKVYHNPEFHQEQQTNGDDDNPVMANVERGLENSYLKEGSTFSRKKKDTSHTTTLQLLGLDEGMDSNDKDLVPRKGAYLSLFYLRHLRIRELQIICLGILNYFRSIERTLTISTSGLTLNAGQLVSTAEDSCWVNAAKGGTGAFGGLGSHAYVHFTPADYKVHSVQFMEFAEVENHDDFYTVEDMYIHIQDQRGAFVIYDVALQDLKELERQLLLVATQYIEREKGHKAYSDSNNSNYLGWAHTSVDRSAVLLDLWTCETGFLENKRQLLDCYFEAYQHALALEERFALAQVVTDVMYRRPRFDFDLEYFVNIYKDECICLRLETQLVRGILNQQIDNQRDYNHKIWHDGPKGGIHEFGFPPYIVPKQLIAVNNSPTALKNIYLLEFHPSLGLVSLISKSLGHVLQEFQQICRPKTAKEAIKLDKQVLQLALDTWMTLESPGSFYGSQTQKELFTEVLIEDPSLVKEIAASALKSVIMEEQNKGNKEKQILILNIFSRLLELLVLRYRLIEAALESAQMGRLYKEFAGEMGFDEFHLYLRPVYFEFATHKETGDQPASMLLNPYGVGNLQIALACQVTHKNTLLVAIQQAAFCPMMQPTRTVDMKEGGPSQRSQSSSASGRSATVGNELEDQPLATAPLSSYFNRRFLVGHCNLRRMNHRISQYSLRSQITAYYNSIRAMLNDFPSVRAKYFIIGLPQEKKGERESKGKLGDDPREAFLSSGNVCAYQSITDNIYHGLPPLSNAIVGNLLASQLPLPKPLDQHSHRLCLCGLNDEDRKTVHGELVEMQFIIEDVLWSNCETLSDVRIQQTSFKKSDPATIAEGSRKASETPVELRDSAAACASQKSYLILWKQLETLKAEWGRLKMKVEDINTVALYKQFSELYDAEILYPAMRSLARHRGIEEGFGATSQSILPPKEASEVEIKTYQIAFQKDHLQNCLTALGCDVMARERSNFETYSMFYENILHRQHQLLYQKEQEIDAIKVKGGDAELGLSQGKVDEYRLNLSQCMFEIISEVRREGVNKMIALKKKIGSTKDNNSLKQYLAQGRMLQEVEHKMNQEVCRRQQLDLIKTENLEKMLEKLGERELRLQCLTEEAEKSTKIQQLQEEKVKKEIQRIRSQLTLERSFKLNAFQRVDELQSQLYNLEAMASQSHSRTGTILAGCSSL</sequence>
<feature type="compositionally biased region" description="Low complexity" evidence="2">
    <location>
        <begin position="1015"/>
        <end position="1028"/>
    </location>
</feature>
<dbReference type="Pfam" id="PF15082">
    <property type="entry name" value="DUF4549"/>
    <property type="match status" value="1"/>
</dbReference>
<evidence type="ECO:0000256" key="2">
    <source>
        <dbReference type="SAM" id="MobiDB-lite"/>
    </source>
</evidence>
<feature type="region of interest" description="Disordered" evidence="2">
    <location>
        <begin position="1006"/>
        <end position="1035"/>
    </location>
</feature>
<comment type="caution">
    <text evidence="4">The sequence shown here is derived from an EMBL/GenBank/DDBJ whole genome shotgun (WGS) entry which is preliminary data.</text>
</comment>
<feature type="coiled-coil region" evidence="1">
    <location>
        <begin position="1481"/>
        <end position="1521"/>
    </location>
</feature>
<reference evidence="4 5" key="1">
    <citation type="journal article" date="2022" name="Gigascience">
        <title>A chromosome-level genome assembly and annotation of the desert horned lizard, Phrynosoma platyrhinos, provides insight into chromosomal rearrangements among reptiles.</title>
        <authorList>
            <person name="Koochekian N."/>
            <person name="Ascanio A."/>
            <person name="Farleigh K."/>
            <person name="Card D.C."/>
            <person name="Schield D.R."/>
            <person name="Castoe T.A."/>
            <person name="Jezkova T."/>
        </authorList>
    </citation>
    <scope>NUCLEOTIDE SEQUENCE [LARGE SCALE GENOMIC DNA]</scope>
    <source>
        <strain evidence="4">NK-2021</strain>
    </source>
</reference>
<dbReference type="Proteomes" id="UP000826234">
    <property type="component" value="Unassembled WGS sequence"/>
</dbReference>
<accession>A0ABQ7SY66</accession>
<dbReference type="InterPro" id="IPR040401">
    <property type="entry name" value="CCDC162"/>
</dbReference>
<organism evidence="4 5">
    <name type="scientific">Phrynosoma platyrhinos</name>
    <name type="common">Desert horned lizard</name>
    <dbReference type="NCBI Taxonomy" id="52577"/>
    <lineage>
        <taxon>Eukaryota</taxon>
        <taxon>Metazoa</taxon>
        <taxon>Chordata</taxon>
        <taxon>Craniata</taxon>
        <taxon>Vertebrata</taxon>
        <taxon>Euteleostomi</taxon>
        <taxon>Lepidosauria</taxon>
        <taxon>Squamata</taxon>
        <taxon>Bifurcata</taxon>
        <taxon>Unidentata</taxon>
        <taxon>Episquamata</taxon>
        <taxon>Toxicofera</taxon>
        <taxon>Iguania</taxon>
        <taxon>Phrynosomatidae</taxon>
        <taxon>Phrynosomatinae</taxon>
        <taxon>Phrynosoma</taxon>
    </lineage>
</organism>